<dbReference type="AlphaFoldDB" id="A0ABD1JMG0"/>
<keyword evidence="7" id="KW-1185">Reference proteome</keyword>
<feature type="compositionally biased region" description="Basic and acidic residues" evidence="4">
    <location>
        <begin position="120"/>
        <end position="215"/>
    </location>
</feature>
<evidence type="ECO:0000256" key="3">
    <source>
        <dbReference type="ARBA" id="ARBA00061655"/>
    </source>
</evidence>
<evidence type="ECO:0000256" key="4">
    <source>
        <dbReference type="SAM" id="MobiDB-lite"/>
    </source>
</evidence>
<dbReference type="PANTHER" id="PTHR23167:SF85">
    <property type="entry name" value="SMOOTHELIN-LIKE 1 ISOFORM X1"/>
    <property type="match status" value="1"/>
</dbReference>
<dbReference type="FunFam" id="1.10.418.10:FF:000009">
    <property type="entry name" value="smoothelin isoform X2"/>
    <property type="match status" value="1"/>
</dbReference>
<feature type="region of interest" description="Disordered" evidence="4">
    <location>
        <begin position="1"/>
        <end position="255"/>
    </location>
</feature>
<evidence type="ECO:0000256" key="2">
    <source>
        <dbReference type="ARBA" id="ARBA00023054"/>
    </source>
</evidence>
<protein>
    <recommendedName>
        <fullName evidence="5">Calponin-homology (CH) domain-containing protein</fullName>
    </recommendedName>
</protein>
<evidence type="ECO:0000313" key="7">
    <source>
        <dbReference type="Proteomes" id="UP001591681"/>
    </source>
</evidence>
<dbReference type="PROSITE" id="PS50021">
    <property type="entry name" value="CH"/>
    <property type="match status" value="1"/>
</dbReference>
<dbReference type="PANTHER" id="PTHR23167">
    <property type="entry name" value="CALPONIN HOMOLOGY DOMAIN-CONTAINING PROTEIN DDB_G0272472-RELATED"/>
    <property type="match status" value="1"/>
</dbReference>
<gene>
    <name evidence="6" type="ORF">ACEWY4_015196</name>
</gene>
<comment type="similarity">
    <text evidence="3">Belongs to the smoothelin family.</text>
</comment>
<keyword evidence="1" id="KW-0597">Phosphoprotein</keyword>
<dbReference type="InterPro" id="IPR050540">
    <property type="entry name" value="F-actin_Monoox_Mical"/>
</dbReference>
<dbReference type="SMART" id="SM00033">
    <property type="entry name" value="CH"/>
    <property type="match status" value="1"/>
</dbReference>
<dbReference type="Proteomes" id="UP001591681">
    <property type="component" value="Unassembled WGS sequence"/>
</dbReference>
<accession>A0ABD1JMG0</accession>
<dbReference type="InterPro" id="IPR036872">
    <property type="entry name" value="CH_dom_sf"/>
</dbReference>
<dbReference type="CDD" id="cd21200">
    <property type="entry name" value="CH_SMTN-like"/>
    <property type="match status" value="1"/>
</dbReference>
<name>A0ABD1JMG0_9TELE</name>
<proteinExistence type="inferred from homology"/>
<dbReference type="Gene3D" id="1.10.418.10">
    <property type="entry name" value="Calponin-like domain"/>
    <property type="match status" value="1"/>
</dbReference>
<dbReference type="InterPro" id="IPR001715">
    <property type="entry name" value="CH_dom"/>
</dbReference>
<keyword evidence="2" id="KW-0175">Coiled coil</keyword>
<evidence type="ECO:0000313" key="6">
    <source>
        <dbReference type="EMBL" id="KAL2088297.1"/>
    </source>
</evidence>
<reference evidence="6 7" key="1">
    <citation type="submission" date="2024-09" db="EMBL/GenBank/DDBJ databases">
        <title>A chromosome-level genome assembly of Gray's grenadier anchovy, Coilia grayii.</title>
        <authorList>
            <person name="Fu Z."/>
        </authorList>
    </citation>
    <scope>NUCLEOTIDE SEQUENCE [LARGE SCALE GENOMIC DNA]</scope>
    <source>
        <strain evidence="6">G4</strain>
        <tissue evidence="6">Muscle</tissue>
    </source>
</reference>
<comment type="caution">
    <text evidence="6">The sequence shown here is derived from an EMBL/GenBank/DDBJ whole genome shotgun (WGS) entry which is preliminary data.</text>
</comment>
<feature type="compositionally biased region" description="Acidic residues" evidence="4">
    <location>
        <begin position="46"/>
        <end position="55"/>
    </location>
</feature>
<dbReference type="SUPFAM" id="SSF47576">
    <property type="entry name" value="Calponin-homology domain, CH-domain"/>
    <property type="match status" value="1"/>
</dbReference>
<organism evidence="6 7">
    <name type="scientific">Coilia grayii</name>
    <name type="common">Gray's grenadier anchovy</name>
    <dbReference type="NCBI Taxonomy" id="363190"/>
    <lineage>
        <taxon>Eukaryota</taxon>
        <taxon>Metazoa</taxon>
        <taxon>Chordata</taxon>
        <taxon>Craniata</taxon>
        <taxon>Vertebrata</taxon>
        <taxon>Euteleostomi</taxon>
        <taxon>Actinopterygii</taxon>
        <taxon>Neopterygii</taxon>
        <taxon>Teleostei</taxon>
        <taxon>Clupei</taxon>
        <taxon>Clupeiformes</taxon>
        <taxon>Clupeoidei</taxon>
        <taxon>Engraulidae</taxon>
        <taxon>Coilinae</taxon>
        <taxon>Coilia</taxon>
    </lineage>
</organism>
<feature type="region of interest" description="Disordered" evidence="4">
    <location>
        <begin position="381"/>
        <end position="440"/>
    </location>
</feature>
<dbReference type="EMBL" id="JBHFQA010000013">
    <property type="protein sequence ID" value="KAL2088297.1"/>
    <property type="molecule type" value="Genomic_DNA"/>
</dbReference>
<feature type="compositionally biased region" description="Basic and acidic residues" evidence="4">
    <location>
        <begin position="36"/>
        <end position="45"/>
    </location>
</feature>
<dbReference type="Pfam" id="PF00307">
    <property type="entry name" value="CH"/>
    <property type="match status" value="1"/>
</dbReference>
<evidence type="ECO:0000256" key="1">
    <source>
        <dbReference type="ARBA" id="ARBA00022553"/>
    </source>
</evidence>
<sequence>MDGSLCAERSRDWEMGDCESDSLGNLTEVNNNMTSKMEDSVKDTITEDLVEENGNTEEGQTTNQDRAEEGPQVAMDNDGQATKSEGGASENEVGEEKAKKDKKKDDEKEKDDSGDVDADTAVKREGEREEKTTGENNKSDEKQAKTEKKKATGEKESKSKKEAKPSEKQKGKEDKKPSGKSKNEAKQVKDKEEAGKEKEEAGKEKGKSKDPERKRISPTASVSVPRPRLPARPSARRDAMAKFEQGQPPAQRNFTVQRVSVGVSGGGSIKQKILQWCRNKTQHYEGVTIENFSSSWCDGLAFCALIHRFFPDAFDFSSLNANEREKNFTLAFSTAESLADCCPLLEVSDMMLMGNNPDPMCVFTYVQSLCHHLSKIEKKRKEECEEKKKEEAEEKTGGEKNEDEDGEKREEGEEEKTKGAQEEADAPREKNEKVEVESEA</sequence>
<evidence type="ECO:0000259" key="5">
    <source>
        <dbReference type="PROSITE" id="PS50021"/>
    </source>
</evidence>
<feature type="compositionally biased region" description="Basic and acidic residues" evidence="4">
    <location>
        <begin position="94"/>
        <end position="113"/>
    </location>
</feature>
<feature type="domain" description="Calponin-homology (CH)" evidence="5">
    <location>
        <begin position="267"/>
        <end position="374"/>
    </location>
</feature>
<feature type="compositionally biased region" description="Polar residues" evidence="4">
    <location>
        <begin position="22"/>
        <end position="35"/>
    </location>
</feature>